<organism evidence="5 6">
    <name type="scientific">Candidatus Curtissbacteria bacterium RIFCSPLOWO2_01_FULL_41_18</name>
    <dbReference type="NCBI Taxonomy" id="1797727"/>
    <lineage>
        <taxon>Bacteria</taxon>
        <taxon>Candidatus Curtissiibacteriota</taxon>
    </lineage>
</organism>
<dbReference type="STRING" id="1797727.A3B51_02325"/>
<comment type="caution">
    <text evidence="5">The sequence shown here is derived from an EMBL/GenBank/DDBJ whole genome shotgun (WGS) entry which is preliminary data.</text>
</comment>
<evidence type="ECO:0008006" key="7">
    <source>
        <dbReference type="Google" id="ProtNLM"/>
    </source>
</evidence>
<keyword evidence="2" id="KW-0012">Acyltransferase</keyword>
<dbReference type="GO" id="GO:0006633">
    <property type="term" value="P:fatty acid biosynthetic process"/>
    <property type="evidence" value="ECO:0007669"/>
    <property type="project" value="InterPro"/>
</dbReference>
<dbReference type="Proteomes" id="UP000176780">
    <property type="component" value="Unassembled WGS sequence"/>
</dbReference>
<dbReference type="GO" id="GO:0004315">
    <property type="term" value="F:3-oxoacyl-[acyl-carrier-protein] synthase activity"/>
    <property type="evidence" value="ECO:0007669"/>
    <property type="project" value="InterPro"/>
</dbReference>
<evidence type="ECO:0000259" key="4">
    <source>
        <dbReference type="Pfam" id="PF08545"/>
    </source>
</evidence>
<evidence type="ECO:0000259" key="3">
    <source>
        <dbReference type="Pfam" id="PF08541"/>
    </source>
</evidence>
<dbReference type="Gene3D" id="3.40.47.10">
    <property type="match status" value="1"/>
</dbReference>
<name>A0A1F5HJT0_9BACT</name>
<dbReference type="PANTHER" id="PTHR34069">
    <property type="entry name" value="3-OXOACYL-[ACYL-CARRIER-PROTEIN] SYNTHASE 3"/>
    <property type="match status" value="1"/>
</dbReference>
<dbReference type="PANTHER" id="PTHR34069:SF2">
    <property type="entry name" value="BETA-KETOACYL-[ACYL-CARRIER-PROTEIN] SYNTHASE III"/>
    <property type="match status" value="1"/>
</dbReference>
<sequence>MSTERRVEITGLGKSRGPLNITREQAAQNLAQASKDSERPTPAAVFARLMRRVGINERGWLLEGEGASHLGTIAVKQAMEMAGITIRDVKVMIVATGLPDYLGVPTGTIIANELGGNKKLATMDVSGACPGFIHGLRVVYESMTSPEGYGNPQICVAAEPASKGINPKVPETYLLFGDASGAFVMDLVNVDTSYPKFTFDYGIKPEYLYDLYVPAGGSRKRVDEEVLQNNLDCIVMNGEVVKEVAISCMCEIAESVLAKAKLTFGDIDLFIPHQANLEIIRAVGKKLGISENKVFVNIDRYGNTSAATVPVGVREAWEQGKVKRGNIILGVTFGAGLNYAGAVIPTNGLPDKNEFSV</sequence>
<keyword evidence="1" id="KW-0808">Transferase</keyword>
<feature type="domain" description="Beta-ketoacyl-[acyl-carrier-protein] synthase III C-terminal" evidence="3">
    <location>
        <begin position="257"/>
        <end position="344"/>
    </location>
</feature>
<evidence type="ECO:0000313" key="5">
    <source>
        <dbReference type="EMBL" id="OGE04400.1"/>
    </source>
</evidence>
<dbReference type="GO" id="GO:0044550">
    <property type="term" value="P:secondary metabolite biosynthetic process"/>
    <property type="evidence" value="ECO:0007669"/>
    <property type="project" value="TreeGrafter"/>
</dbReference>
<protein>
    <recommendedName>
        <fullName evidence="7">3-oxoacyl-ACP synthase</fullName>
    </recommendedName>
</protein>
<evidence type="ECO:0000256" key="2">
    <source>
        <dbReference type="ARBA" id="ARBA00023315"/>
    </source>
</evidence>
<feature type="domain" description="Beta-ketoacyl-[acyl-carrier-protein] synthase III N-terminal" evidence="4">
    <location>
        <begin position="123"/>
        <end position="186"/>
    </location>
</feature>
<dbReference type="Pfam" id="PF08545">
    <property type="entry name" value="ACP_syn_III"/>
    <property type="match status" value="1"/>
</dbReference>
<dbReference type="InterPro" id="IPR013747">
    <property type="entry name" value="ACP_syn_III_C"/>
</dbReference>
<dbReference type="InterPro" id="IPR013751">
    <property type="entry name" value="ACP_syn_III_N"/>
</dbReference>
<dbReference type="EMBL" id="MFBQ01000030">
    <property type="protein sequence ID" value="OGE04400.1"/>
    <property type="molecule type" value="Genomic_DNA"/>
</dbReference>
<reference evidence="5 6" key="1">
    <citation type="journal article" date="2016" name="Nat. Commun.">
        <title>Thousands of microbial genomes shed light on interconnected biogeochemical processes in an aquifer system.</title>
        <authorList>
            <person name="Anantharaman K."/>
            <person name="Brown C.T."/>
            <person name="Hug L.A."/>
            <person name="Sharon I."/>
            <person name="Castelle C.J."/>
            <person name="Probst A.J."/>
            <person name="Thomas B.C."/>
            <person name="Singh A."/>
            <person name="Wilkins M.J."/>
            <person name="Karaoz U."/>
            <person name="Brodie E.L."/>
            <person name="Williams K.H."/>
            <person name="Hubbard S.S."/>
            <person name="Banfield J.F."/>
        </authorList>
    </citation>
    <scope>NUCLEOTIDE SEQUENCE [LARGE SCALE GENOMIC DNA]</scope>
</reference>
<evidence type="ECO:0000313" key="6">
    <source>
        <dbReference type="Proteomes" id="UP000176780"/>
    </source>
</evidence>
<accession>A0A1F5HJT0</accession>
<gene>
    <name evidence="5" type="ORF">A3B51_02325</name>
</gene>
<dbReference type="SUPFAM" id="SSF53901">
    <property type="entry name" value="Thiolase-like"/>
    <property type="match status" value="1"/>
</dbReference>
<dbReference type="CDD" id="cd00830">
    <property type="entry name" value="KAS_III"/>
    <property type="match status" value="1"/>
</dbReference>
<evidence type="ECO:0000256" key="1">
    <source>
        <dbReference type="ARBA" id="ARBA00022679"/>
    </source>
</evidence>
<dbReference type="InterPro" id="IPR016039">
    <property type="entry name" value="Thiolase-like"/>
</dbReference>
<dbReference type="Pfam" id="PF08541">
    <property type="entry name" value="ACP_syn_III_C"/>
    <property type="match status" value="1"/>
</dbReference>
<dbReference type="AlphaFoldDB" id="A0A1F5HJT0"/>
<proteinExistence type="predicted"/>